<dbReference type="AlphaFoldDB" id="A0A396GJS8"/>
<feature type="transmembrane region" description="Helical" evidence="1">
    <location>
        <begin position="20"/>
        <end position="40"/>
    </location>
</feature>
<evidence type="ECO:0008006" key="4">
    <source>
        <dbReference type="Google" id="ProtNLM"/>
    </source>
</evidence>
<dbReference type="Proteomes" id="UP000265566">
    <property type="component" value="Chromosome 8"/>
</dbReference>
<evidence type="ECO:0000313" key="2">
    <source>
        <dbReference type="EMBL" id="RHN39017.1"/>
    </source>
</evidence>
<gene>
    <name evidence="2" type="ORF">MtrunA17_Chr8g0339341</name>
</gene>
<evidence type="ECO:0000256" key="1">
    <source>
        <dbReference type="SAM" id="Phobius"/>
    </source>
</evidence>
<organism evidence="2 3">
    <name type="scientific">Medicago truncatula</name>
    <name type="common">Barrel medic</name>
    <name type="synonym">Medicago tribuloides</name>
    <dbReference type="NCBI Taxonomy" id="3880"/>
    <lineage>
        <taxon>Eukaryota</taxon>
        <taxon>Viridiplantae</taxon>
        <taxon>Streptophyta</taxon>
        <taxon>Embryophyta</taxon>
        <taxon>Tracheophyta</taxon>
        <taxon>Spermatophyta</taxon>
        <taxon>Magnoliopsida</taxon>
        <taxon>eudicotyledons</taxon>
        <taxon>Gunneridae</taxon>
        <taxon>Pentapetalae</taxon>
        <taxon>rosids</taxon>
        <taxon>fabids</taxon>
        <taxon>Fabales</taxon>
        <taxon>Fabaceae</taxon>
        <taxon>Papilionoideae</taxon>
        <taxon>50 kb inversion clade</taxon>
        <taxon>NPAAA clade</taxon>
        <taxon>Hologalegina</taxon>
        <taxon>IRL clade</taxon>
        <taxon>Trifolieae</taxon>
        <taxon>Medicago</taxon>
    </lineage>
</organism>
<dbReference type="Gramene" id="rna45002">
    <property type="protein sequence ID" value="RHN39017.1"/>
    <property type="gene ID" value="gene45002"/>
</dbReference>
<reference evidence="3" key="1">
    <citation type="journal article" date="2018" name="Nat. Plants">
        <title>Whole-genome landscape of Medicago truncatula symbiotic genes.</title>
        <authorList>
            <person name="Pecrix Y."/>
            <person name="Staton S.E."/>
            <person name="Sallet E."/>
            <person name="Lelandais-Briere C."/>
            <person name="Moreau S."/>
            <person name="Carrere S."/>
            <person name="Blein T."/>
            <person name="Jardinaud M.F."/>
            <person name="Latrasse D."/>
            <person name="Zouine M."/>
            <person name="Zahm M."/>
            <person name="Kreplak J."/>
            <person name="Mayjonade B."/>
            <person name="Satge C."/>
            <person name="Perez M."/>
            <person name="Cauet S."/>
            <person name="Marande W."/>
            <person name="Chantry-Darmon C."/>
            <person name="Lopez-Roques C."/>
            <person name="Bouchez O."/>
            <person name="Berard A."/>
            <person name="Debelle F."/>
            <person name="Munos S."/>
            <person name="Bendahmane A."/>
            <person name="Berges H."/>
            <person name="Niebel A."/>
            <person name="Buitink J."/>
            <person name="Frugier F."/>
            <person name="Benhamed M."/>
            <person name="Crespi M."/>
            <person name="Gouzy J."/>
            <person name="Gamas P."/>
        </authorList>
    </citation>
    <scope>NUCLEOTIDE SEQUENCE [LARGE SCALE GENOMIC DNA]</scope>
    <source>
        <strain evidence="3">cv. Jemalong A17</strain>
    </source>
</reference>
<keyword evidence="1" id="KW-1133">Transmembrane helix</keyword>
<accession>A0A396GJS8</accession>
<keyword evidence="1" id="KW-0812">Transmembrane</keyword>
<evidence type="ECO:0000313" key="3">
    <source>
        <dbReference type="Proteomes" id="UP000265566"/>
    </source>
</evidence>
<name>A0A396GJS8_MEDTR</name>
<keyword evidence="1" id="KW-0472">Membrane</keyword>
<proteinExistence type="predicted"/>
<protein>
    <recommendedName>
        <fullName evidence="4">Transmembrane protein</fullName>
    </recommendedName>
</protein>
<sequence>MNNNFHFFYCTHLLHIYFSFLKLSLYLIFITCFTLLMCIIQ</sequence>
<dbReference type="EMBL" id="PSQE01000008">
    <property type="protein sequence ID" value="RHN39017.1"/>
    <property type="molecule type" value="Genomic_DNA"/>
</dbReference>
<comment type="caution">
    <text evidence="2">The sequence shown here is derived from an EMBL/GenBank/DDBJ whole genome shotgun (WGS) entry which is preliminary data.</text>
</comment>